<reference evidence="8" key="1">
    <citation type="submission" date="2025-08" db="UniProtKB">
        <authorList>
            <consortium name="RefSeq"/>
        </authorList>
    </citation>
    <scope>IDENTIFICATION</scope>
</reference>
<name>A0ABM0Q0N7_GALVR</name>
<keyword evidence="3" id="KW-0325">Glycoprotein</keyword>
<evidence type="ECO:0000313" key="8">
    <source>
        <dbReference type="RefSeq" id="XP_008561928.1"/>
    </source>
</evidence>
<dbReference type="InterPro" id="IPR036179">
    <property type="entry name" value="Ig-like_dom_sf"/>
</dbReference>
<dbReference type="InterPro" id="IPR007110">
    <property type="entry name" value="Ig-like_dom"/>
</dbReference>
<evidence type="ECO:0000256" key="3">
    <source>
        <dbReference type="ARBA" id="ARBA00023180"/>
    </source>
</evidence>
<dbReference type="SMART" id="SM00409">
    <property type="entry name" value="IG"/>
    <property type="match status" value="1"/>
</dbReference>
<keyword evidence="7" id="KW-1185">Reference proteome</keyword>
<proteinExistence type="predicted"/>
<dbReference type="RefSeq" id="XP_008561928.1">
    <property type="nucleotide sequence ID" value="XM_008563706.1"/>
</dbReference>
<protein>
    <submittedName>
        <fullName evidence="8">Carcinoembryonic antigen-related cell adhesion molecule 6-like</fullName>
    </submittedName>
</protein>
<dbReference type="SUPFAM" id="SSF48726">
    <property type="entry name" value="Immunoglobulin"/>
    <property type="match status" value="1"/>
</dbReference>
<keyword evidence="2" id="KW-1015">Disulfide bond</keyword>
<evidence type="ECO:0000313" key="7">
    <source>
        <dbReference type="Proteomes" id="UP000694923"/>
    </source>
</evidence>
<keyword evidence="5" id="KW-1133">Transmembrane helix</keyword>
<evidence type="ECO:0000256" key="2">
    <source>
        <dbReference type="ARBA" id="ARBA00023157"/>
    </source>
</evidence>
<evidence type="ECO:0000256" key="5">
    <source>
        <dbReference type="SAM" id="Phobius"/>
    </source>
</evidence>
<keyword evidence="1" id="KW-0732">Signal</keyword>
<accession>A0ABM0Q0N7</accession>
<keyword evidence="4" id="KW-0393">Immunoglobulin domain</keyword>
<dbReference type="Proteomes" id="UP000694923">
    <property type="component" value="Unplaced"/>
</dbReference>
<dbReference type="InterPro" id="IPR003599">
    <property type="entry name" value="Ig_sub"/>
</dbReference>
<dbReference type="Gene3D" id="2.60.40.10">
    <property type="entry name" value="Immunoglobulins"/>
    <property type="match status" value="1"/>
</dbReference>
<keyword evidence="5" id="KW-0812">Transmembrane</keyword>
<dbReference type="SMART" id="SM00408">
    <property type="entry name" value="IGc2"/>
    <property type="match status" value="1"/>
</dbReference>
<evidence type="ECO:0000256" key="4">
    <source>
        <dbReference type="ARBA" id="ARBA00023319"/>
    </source>
</evidence>
<dbReference type="PANTHER" id="PTHR44337:SF20">
    <property type="entry name" value="CARCINOEMBRYONIC ANTIGEN-RELATED CELL ADHESION MOLECULE 5-RELATED"/>
    <property type="match status" value="1"/>
</dbReference>
<dbReference type="InterPro" id="IPR052598">
    <property type="entry name" value="IgSF_CEA-related"/>
</dbReference>
<dbReference type="PROSITE" id="PS50835">
    <property type="entry name" value="IG_LIKE"/>
    <property type="match status" value="1"/>
</dbReference>
<dbReference type="Pfam" id="PF13895">
    <property type="entry name" value="Ig_2"/>
    <property type="match status" value="1"/>
</dbReference>
<dbReference type="PANTHER" id="PTHR44337">
    <property type="entry name" value="CARCINOEMBRYONIC ANTIGEN-RELATED CELL ADHESION MOLECULE 8"/>
    <property type="match status" value="1"/>
</dbReference>
<keyword evidence="5" id="KW-0472">Membrane</keyword>
<dbReference type="CDD" id="cd20948">
    <property type="entry name" value="IgC2_CEACAM5-like"/>
    <property type="match status" value="1"/>
</dbReference>
<evidence type="ECO:0000259" key="6">
    <source>
        <dbReference type="PROSITE" id="PS50835"/>
    </source>
</evidence>
<organism evidence="7 8">
    <name type="scientific">Galeopterus variegatus</name>
    <name type="common">Malayan flying lemur</name>
    <name type="synonym">Cynocephalus variegatus</name>
    <dbReference type="NCBI Taxonomy" id="482537"/>
    <lineage>
        <taxon>Eukaryota</taxon>
        <taxon>Metazoa</taxon>
        <taxon>Chordata</taxon>
        <taxon>Craniata</taxon>
        <taxon>Vertebrata</taxon>
        <taxon>Euteleostomi</taxon>
        <taxon>Mammalia</taxon>
        <taxon>Eutheria</taxon>
        <taxon>Euarchontoglires</taxon>
        <taxon>Dermoptera</taxon>
        <taxon>Cynocephalidae</taxon>
        <taxon>Galeopterus</taxon>
    </lineage>
</organism>
<dbReference type="InterPro" id="IPR003598">
    <property type="entry name" value="Ig_sub2"/>
</dbReference>
<sequence>MCVFILFAPDGPDDPIISPPHSSYHPGANLRLFCYAASNPSAQYSWLINGRPQQSTQELFIPHITVSDSGSYTCLAYNSATGLNRTTVKTITVSALGYSLPSLQTKSRKKNFFLSLCPFGTNQTLILPLSPPISAGSLLALLVWFVMADLGS</sequence>
<feature type="transmembrane region" description="Helical" evidence="5">
    <location>
        <begin position="125"/>
        <end position="147"/>
    </location>
</feature>
<dbReference type="GeneID" id="103582014"/>
<feature type="domain" description="Ig-like" evidence="6">
    <location>
        <begin position="12"/>
        <end position="92"/>
    </location>
</feature>
<evidence type="ECO:0000256" key="1">
    <source>
        <dbReference type="ARBA" id="ARBA00022729"/>
    </source>
</evidence>
<gene>
    <name evidence="8" type="primary">LOC103582014</name>
</gene>
<dbReference type="InterPro" id="IPR013783">
    <property type="entry name" value="Ig-like_fold"/>
</dbReference>